<protein>
    <recommendedName>
        <fullName evidence="4">LamG-like jellyroll fold domain-containing protein</fullName>
    </recommendedName>
</protein>
<dbReference type="GO" id="GO:0004553">
    <property type="term" value="F:hydrolase activity, hydrolyzing O-glycosyl compounds"/>
    <property type="evidence" value="ECO:0007669"/>
    <property type="project" value="UniProtKB-ARBA"/>
</dbReference>
<dbReference type="EMBL" id="CP025791">
    <property type="protein sequence ID" value="AUP80088.1"/>
    <property type="molecule type" value="Genomic_DNA"/>
</dbReference>
<keyword evidence="3" id="KW-1185">Reference proteome</keyword>
<organism evidence="2 3">
    <name type="scientific">Flavivirga eckloniae</name>
    <dbReference type="NCBI Taxonomy" id="1803846"/>
    <lineage>
        <taxon>Bacteria</taxon>
        <taxon>Pseudomonadati</taxon>
        <taxon>Bacteroidota</taxon>
        <taxon>Flavobacteriia</taxon>
        <taxon>Flavobacteriales</taxon>
        <taxon>Flavobacteriaceae</taxon>
        <taxon>Flavivirga</taxon>
    </lineage>
</organism>
<dbReference type="PROSITE" id="PS51257">
    <property type="entry name" value="PROKAR_LIPOPROTEIN"/>
    <property type="match status" value="1"/>
</dbReference>
<dbReference type="Proteomes" id="UP000235826">
    <property type="component" value="Chromosome"/>
</dbReference>
<dbReference type="KEGG" id="fek:C1H87_15785"/>
<sequence>MKINDIKNKVIVGILPLLLILFTVSCANDDDNVSQSFDIAQLQARITEAEDLITTSVEGINAGDYQPGSKEALQDIVNWVYWRIDNSNSQGNIDDAILKLNAGIDTFLASTVSVAIPWIKQEPGTYIELSDNAKAVTANPFTIEAKFYIVNLQQRGYSNNMFANVMGLGGANDRGFNIRYFGDGAVHINVSSHNNGWSQTSTAPGVVESGKWIHVTFVNNINNHALYIDGVEVLTNDNEYAASDSEFPLTIGNTFPWNDRVLNAMVQDFRLWDKTLSPEEINQYKDGVEGTESNLVSYFPFNTDLGSNPTDMIGNTTAKFVGDFDWRANGEPPVIVVDYADLSASITSLTDFISTVVEGTQDGDFPVGTTTYLQGIADAAQDLIDNEADQRDVDGAVERIADALAYANNNKVQDTDGIMIDLDDPDAIGYNVAPSWHAEGNSFTIEISVKLNSLTVGNNGDIGGEILNNGSYLLRYFGENDNARSENYGKLRFYTNNGDWNWIDTPFAILVPGNWINIACTLDTSTGTQSIYVDGVLIVSQVTGVTSSNAPWGDMWLGNGWLKMNGSVKNVRIWSRVLTPGEMGADLVGNEADLEMYFPLDRVSAKVAPDATGNYSGEVRGATWNKN</sequence>
<accession>A0A2K9PTE9</accession>
<dbReference type="RefSeq" id="WP_102756740.1">
    <property type="nucleotide sequence ID" value="NZ_CP025791.1"/>
</dbReference>
<dbReference type="GO" id="GO:0005975">
    <property type="term" value="P:carbohydrate metabolic process"/>
    <property type="evidence" value="ECO:0007669"/>
    <property type="project" value="UniProtKB-ARBA"/>
</dbReference>
<feature type="chain" id="PRO_5014992219" description="LamG-like jellyroll fold domain-containing protein" evidence="1">
    <location>
        <begin position="28"/>
        <end position="627"/>
    </location>
</feature>
<name>A0A2K9PTE9_9FLAO</name>
<keyword evidence="1" id="KW-0732">Signal</keyword>
<reference evidence="2 3" key="1">
    <citation type="submission" date="2018-01" db="EMBL/GenBank/DDBJ databases">
        <title>Complete genome sequence of Flavivirga eckloniae ECD14 isolated from seaweed Ecklonia cava.</title>
        <authorList>
            <person name="Lee J.H."/>
            <person name="Baik K.S."/>
            <person name="Seong C.N."/>
        </authorList>
    </citation>
    <scope>NUCLEOTIDE SEQUENCE [LARGE SCALE GENOMIC DNA]</scope>
    <source>
        <strain evidence="2 3">ECD14</strain>
    </source>
</reference>
<proteinExistence type="predicted"/>
<dbReference type="Gene3D" id="1.20.1270.90">
    <property type="entry name" value="AF1782-like"/>
    <property type="match status" value="2"/>
</dbReference>
<evidence type="ECO:0000313" key="3">
    <source>
        <dbReference type="Proteomes" id="UP000235826"/>
    </source>
</evidence>
<dbReference type="OrthoDB" id="950827at2"/>
<dbReference type="AlphaFoldDB" id="A0A2K9PTE9"/>
<dbReference type="SUPFAM" id="SSF49899">
    <property type="entry name" value="Concanavalin A-like lectins/glucanases"/>
    <property type="match status" value="2"/>
</dbReference>
<dbReference type="Gene3D" id="2.60.120.200">
    <property type="match status" value="2"/>
</dbReference>
<dbReference type="Pfam" id="PF13385">
    <property type="entry name" value="Laminin_G_3"/>
    <property type="match status" value="2"/>
</dbReference>
<dbReference type="InterPro" id="IPR013320">
    <property type="entry name" value="ConA-like_dom_sf"/>
</dbReference>
<gene>
    <name evidence="2" type="ORF">C1H87_15785</name>
</gene>
<evidence type="ECO:0000256" key="1">
    <source>
        <dbReference type="SAM" id="SignalP"/>
    </source>
</evidence>
<evidence type="ECO:0000313" key="2">
    <source>
        <dbReference type="EMBL" id="AUP80088.1"/>
    </source>
</evidence>
<feature type="signal peptide" evidence="1">
    <location>
        <begin position="1"/>
        <end position="27"/>
    </location>
</feature>
<evidence type="ECO:0008006" key="4">
    <source>
        <dbReference type="Google" id="ProtNLM"/>
    </source>
</evidence>